<sequence>MFRSPAALCKGIPNDDGVAVNGTNVIRSSGHPKDQRDEESSEDGCNNFFFGVFFNSFLLAVISYNLRKFAEKRRQYNLKRHSLPKNANYCEFFQLLRINKIGYGQKNL</sequence>
<evidence type="ECO:0000256" key="1">
    <source>
        <dbReference type="SAM" id="MobiDB-lite"/>
    </source>
</evidence>
<protein>
    <submittedName>
        <fullName evidence="3">Uncharacterized protein</fullName>
    </submittedName>
</protein>
<accession>A0ABP0XYC0</accession>
<feature type="transmembrane region" description="Helical" evidence="2">
    <location>
        <begin position="48"/>
        <end position="66"/>
    </location>
</feature>
<dbReference type="EMBL" id="OZ021744">
    <property type="protein sequence ID" value="CAK9311527.1"/>
    <property type="molecule type" value="Genomic_DNA"/>
</dbReference>
<gene>
    <name evidence="3" type="ORF">CITCOLO1_LOCUS3187</name>
</gene>
<evidence type="ECO:0000313" key="3">
    <source>
        <dbReference type="EMBL" id="CAK9311527.1"/>
    </source>
</evidence>
<keyword evidence="4" id="KW-1185">Reference proteome</keyword>
<evidence type="ECO:0000313" key="4">
    <source>
        <dbReference type="Proteomes" id="UP001642487"/>
    </source>
</evidence>
<keyword evidence="2" id="KW-0812">Transmembrane</keyword>
<evidence type="ECO:0000256" key="2">
    <source>
        <dbReference type="SAM" id="Phobius"/>
    </source>
</evidence>
<organism evidence="3 4">
    <name type="scientific">Citrullus colocynthis</name>
    <name type="common">colocynth</name>
    <dbReference type="NCBI Taxonomy" id="252529"/>
    <lineage>
        <taxon>Eukaryota</taxon>
        <taxon>Viridiplantae</taxon>
        <taxon>Streptophyta</taxon>
        <taxon>Embryophyta</taxon>
        <taxon>Tracheophyta</taxon>
        <taxon>Spermatophyta</taxon>
        <taxon>Magnoliopsida</taxon>
        <taxon>eudicotyledons</taxon>
        <taxon>Gunneridae</taxon>
        <taxon>Pentapetalae</taxon>
        <taxon>rosids</taxon>
        <taxon>fabids</taxon>
        <taxon>Cucurbitales</taxon>
        <taxon>Cucurbitaceae</taxon>
        <taxon>Benincaseae</taxon>
        <taxon>Citrullus</taxon>
    </lineage>
</organism>
<feature type="region of interest" description="Disordered" evidence="1">
    <location>
        <begin position="20"/>
        <end position="42"/>
    </location>
</feature>
<name>A0ABP0XYC0_9ROSI</name>
<keyword evidence="2" id="KW-1133">Transmembrane helix</keyword>
<reference evidence="3 4" key="1">
    <citation type="submission" date="2024-03" db="EMBL/GenBank/DDBJ databases">
        <authorList>
            <person name="Gkanogiannis A."/>
            <person name="Becerra Lopez-Lavalle L."/>
        </authorList>
    </citation>
    <scope>NUCLEOTIDE SEQUENCE [LARGE SCALE GENOMIC DNA]</scope>
</reference>
<dbReference type="Proteomes" id="UP001642487">
    <property type="component" value="Chromosome 10"/>
</dbReference>
<keyword evidence="2" id="KW-0472">Membrane</keyword>
<proteinExistence type="predicted"/>